<sequence length="2538" mass="275961">MNDHSEVAGSSSCTSTAVNGDGTNGVHTNGTTTSDRQYGEVPASIDGMDGFKVSKGHCSGQVPMAICGMACRLPGGVMTPDDLWDFLLAKKDGRCRVPKSRYNIDAYYSESRKPGTVSTQYGYFLDESVDLGCLDMSFFTMTRTEVERADPQQRLMLEVAREAFEDAGMTDWRGRTIGTYIGNFGEDWLEMMGKETQPWGIHRISGAGDFVIANRLSYEFDLQGPSMTIRTACSSALVALNEACAAIQRGDCESALVGGVNLILVPGMSMAMQEQGVLSSDGNCKTFSADANGYARGEAVTAIFIKPLADAIRDGNPVQAVIRATSHNVDGKTPTLSQPSTDMQEALMRRAYAVAGITDFSETAMVECHGTGTATGDPIEAKAVARVFGEKGVYIGSIKPNLGHTEGASGLVSLLKMVKALQHRTIPPNIKFTIPNPEIPFEEAKLTVPTEATPWPEDRRERVSVNSFGIGGANAHVILESAATYNAVPTSSNGARQSEGPQLLLFSANSSKSVTTLADNYKTWLEQYPDKAADVAYTLARKRIQLPHRAFGIVKNGVVESVSQPVHSTSSQPTSVVMVFTGQGAQWPQMGRDLLESNPVFRSTIQRLDKHLQEVAGEQPLGYSIQEELKKSGKKSRLSSAEFSQPLCTALQMALVDTLRAAGIVPHAVVGHSSGEIAAAYAAGALTAGEAIAAAHYRGAVTVMQEKPGTMAAIGMGWKETRKYLDPVSDVTIACDNSPQSVTISGHVDAVKSVVAAIKEDQPQTLARLLQVDKAYHSDHMKEIGEHYRSLMGDRVVGRRGPAPSALFFSSVTGNLADPEHDFGPRYWQSNLELPVRFREAVTAALKHPVGRDAVFLEVGPHGALAGPLRQIFAHMQTSGGGRSSTPYVSTMARNQDCTVSLLTAMGSLHCLQVAVDLEALFPWGTCLSGLPRYPFHHEDSYWYESRLSREWRGRRFPHHDLLGSRVSESSDTEPAWRNLLHVTNAPWLRDHRVGENMVFPFCGYMALAGEAVRQLTGVDDGFALRNMIVSTALVLGEGKPVEMLATFRPHRLTNVLDSSTWWDFTVSAYNGRNWTKHCVGQVSAAPGPPRLVEDAGSDVDVVSRLPRELNVRKWFDRMARGGLRLGPCFQTLDTMATSTSEQRAAGHVVNGRQGDEDNYHIHPTVLDATLQILGAAAVNGHARKTKTWLPTAVDHVTVYRCASDMVTSVSAKISSNSSVVGRGTCTSQGRRVVEAVGIRMSPAEAAGSGKAAAGHAASRCEWKPAMDFLDMNELFCASASRGYNSRALGELAELCLRRSQLTSSRSPGKAVLPHLQRYAAWLRSPCPETALAPRLFHDPSAPVDEQALVIRIDDLLDQLAGTPAGPVATAIHHVCTNTDALLSGTSLDDILPEGTLVRVYEYLAHFERKDFIQKLAHSKPNLRILEIGTHKGASLHREIIDHLTRPDGEVLCAKYTLTNPGYVAVETQEKIFPNMNFATLDISRDPSQQGFDETGYDLVIAVNALHETRNAEESLLHLKKLLRDDGRLLLQELCPSSIWVSYVLGVLPSWFSSAEGEVARPPYFTRGELEAKLAAAGFDTPECVVLDAENPHHVSATIVARPASRKAAVNKVAVLVAEDEEPSSVAADIMRRLAKKGYEVTECRLGHVPPAGLDVLSLLEIEEPYFHEITEERFLNFKAFLLGLQENGNGMLWATHLVDIGCRDPRFAQVLGLARTIRTEQMADLATCQVDDFASPRSVELLLQVLAEFQTRQGDEELHPDFEWAICNDRVQVSRFHPFVLSDELLVPGDSTEMATLSVETPGRINSLHYAQKKRKVPDKDEVEVEVYSAGLNFRDILVALGIVELPVRLFGIEAAGIVSRVGANVSPDSLRVGDRVVCFCRKDAFSTYTTTLAAVCVRIPDSLTFDQAGTMLIPYFTAIHSMVNVGRVTKGQTVLIHSACGGVGLAAIQVARMLGAEVYVTVGNDDKARYLMQNYHVPASRIFHSRDASFVDGVMRETQGRGMDFVLNSLSGELLHASWSCVAEFGTLLEIGKRDLIGGGKLDMNPFLANRSYCCVDIDGLWKRIHIARSLMLSILDFYGKGLISPLPLKTFPAHQTQDAFRFMEKGQHIGRVGVSMKRAAEADSGPRLESKNKALEVSFERSASYLMVGGLGGIGRAVSAWMVEHGAGEMVFMSRSAGLTSKDDAFLRELQSMGCVVKLQSGDTTKLEDVEGAIAAASNPLRGIVQMSMVVANENFTKMSHEQWMASTAPKVRGTWNLHNASVAAGAHLDFFLMFSSVSGIVGQAGQANYASGNSFLDAFAQYRTDLGLPASVVDMGAVEDVGWISEHQGMMGTMSRSGFKPVLEQEVIDAMAVSMLVHNRPPPAVQRARDAASKTAFAFLHRNTFLVGLALLIPLHDPSNYVIWKKDRRMASYHNNSAAAPAAASTDALRSFLSSAQADPQILKSAESAHLFAVEIGKKLLDLLLKPQDGLKTSMPLLDLGLDSLVALELRAWIRQVFSFDLPILEMMSMGSLDILGQHTAEEVYRIATEGNNA</sequence>
<dbReference type="Pfam" id="PF00698">
    <property type="entry name" value="Acyl_transf_1"/>
    <property type="match status" value="1"/>
</dbReference>
<dbReference type="GO" id="GO:0004312">
    <property type="term" value="F:fatty acid synthase activity"/>
    <property type="evidence" value="ECO:0007669"/>
    <property type="project" value="TreeGrafter"/>
</dbReference>
<dbReference type="Pfam" id="PF00109">
    <property type="entry name" value="ketoacyl-synt"/>
    <property type="match status" value="1"/>
</dbReference>
<gene>
    <name evidence="13" type="ORF">E4U42_002774</name>
</gene>
<dbReference type="SUPFAM" id="SSF53335">
    <property type="entry name" value="S-adenosyl-L-methionine-dependent methyltransferases"/>
    <property type="match status" value="1"/>
</dbReference>
<evidence type="ECO:0000313" key="13">
    <source>
        <dbReference type="EMBL" id="KAG5926955.1"/>
    </source>
</evidence>
<keyword evidence="2" id="KW-0597">Phosphoprotein</keyword>
<name>A0A8K0J905_9HYPO</name>
<feature type="region of interest" description="Disordered" evidence="9">
    <location>
        <begin position="1"/>
        <end position="41"/>
    </location>
</feature>
<dbReference type="Pfam" id="PF02801">
    <property type="entry name" value="Ketoacyl-synt_C"/>
    <property type="match status" value="1"/>
</dbReference>
<dbReference type="PANTHER" id="PTHR43775:SF28">
    <property type="entry name" value="SYNTHASE, PUTATIVE-RELATED"/>
    <property type="match status" value="1"/>
</dbReference>
<dbReference type="InterPro" id="IPR029063">
    <property type="entry name" value="SAM-dependent_MTases_sf"/>
</dbReference>
<dbReference type="InterPro" id="IPR020806">
    <property type="entry name" value="PKS_PP-bd"/>
</dbReference>
<dbReference type="InterPro" id="IPR050091">
    <property type="entry name" value="PKS_NRPS_Biosynth_Enz"/>
</dbReference>
<feature type="region of interest" description="N-terminal hotdog fold" evidence="8">
    <location>
        <begin position="960"/>
        <end position="1090"/>
    </location>
</feature>
<dbReference type="Gene3D" id="3.40.50.720">
    <property type="entry name" value="NAD(P)-binding Rossmann-like Domain"/>
    <property type="match status" value="2"/>
</dbReference>
<dbReference type="FunFam" id="3.40.50.720:FF:000209">
    <property type="entry name" value="Polyketide synthase Pks12"/>
    <property type="match status" value="1"/>
</dbReference>
<evidence type="ECO:0000256" key="7">
    <source>
        <dbReference type="ARBA" id="ARBA00023315"/>
    </source>
</evidence>
<dbReference type="SUPFAM" id="SSF50129">
    <property type="entry name" value="GroES-like"/>
    <property type="match status" value="1"/>
</dbReference>
<dbReference type="Pfam" id="PF08240">
    <property type="entry name" value="ADH_N"/>
    <property type="match status" value="1"/>
</dbReference>
<dbReference type="Pfam" id="PF08659">
    <property type="entry name" value="KR"/>
    <property type="match status" value="1"/>
</dbReference>
<dbReference type="Pfam" id="PF00107">
    <property type="entry name" value="ADH_zinc_N"/>
    <property type="match status" value="1"/>
</dbReference>
<dbReference type="Pfam" id="PF13489">
    <property type="entry name" value="Methyltransf_23"/>
    <property type="match status" value="1"/>
</dbReference>
<keyword evidence="7" id="KW-0012">Acyltransferase</keyword>
<evidence type="ECO:0000256" key="9">
    <source>
        <dbReference type="SAM" id="MobiDB-lite"/>
    </source>
</evidence>
<dbReference type="Pfam" id="PF21089">
    <property type="entry name" value="PKS_DH_N"/>
    <property type="match status" value="1"/>
</dbReference>
<protein>
    <submittedName>
        <fullName evidence="13">Type I Iterative PKS</fullName>
    </submittedName>
</protein>
<keyword evidence="4" id="KW-0521">NADP</keyword>
<dbReference type="InterPro" id="IPR049552">
    <property type="entry name" value="PKS_DH_N"/>
</dbReference>
<dbReference type="InterPro" id="IPR001227">
    <property type="entry name" value="Ac_transferase_dom_sf"/>
</dbReference>
<dbReference type="InterPro" id="IPR013149">
    <property type="entry name" value="ADH-like_C"/>
</dbReference>
<dbReference type="InterPro" id="IPR020843">
    <property type="entry name" value="ER"/>
</dbReference>
<dbReference type="Gene3D" id="3.30.70.250">
    <property type="entry name" value="Malonyl-CoA ACP transacylase, ACP-binding"/>
    <property type="match status" value="1"/>
</dbReference>
<dbReference type="SUPFAM" id="SSF55048">
    <property type="entry name" value="Probable ACP-binding domain of malonyl-CoA ACP transacylase"/>
    <property type="match status" value="1"/>
</dbReference>
<dbReference type="PROSITE" id="PS52004">
    <property type="entry name" value="KS3_2"/>
    <property type="match status" value="1"/>
</dbReference>
<dbReference type="InterPro" id="IPR009081">
    <property type="entry name" value="PP-bd_ACP"/>
</dbReference>
<dbReference type="Gene3D" id="3.90.180.10">
    <property type="entry name" value="Medium-chain alcohol dehydrogenases, catalytic domain"/>
    <property type="match status" value="1"/>
</dbReference>
<reference evidence="13" key="1">
    <citation type="journal article" date="2020" name="bioRxiv">
        <title>Whole genome comparisons of ergot fungi reveals the divergence and evolution of species within the genus Claviceps are the result of varying mechanisms driving genome evolution and host range expansion.</title>
        <authorList>
            <person name="Wyka S.A."/>
            <person name="Mondo S.J."/>
            <person name="Liu M."/>
            <person name="Dettman J."/>
            <person name="Nalam V."/>
            <person name="Broders K.D."/>
        </authorList>
    </citation>
    <scope>NUCLEOTIDE SEQUENCE</scope>
    <source>
        <strain evidence="13">CCC 489</strain>
    </source>
</reference>
<dbReference type="Pfam" id="PF00550">
    <property type="entry name" value="PP-binding"/>
    <property type="match status" value="1"/>
</dbReference>
<dbReference type="Gene3D" id="3.40.47.10">
    <property type="match status" value="1"/>
</dbReference>
<dbReference type="GO" id="GO:0044550">
    <property type="term" value="P:secondary metabolite biosynthetic process"/>
    <property type="evidence" value="ECO:0007669"/>
    <property type="project" value="UniProtKB-ARBA"/>
</dbReference>
<evidence type="ECO:0000259" key="11">
    <source>
        <dbReference type="PROSITE" id="PS52004"/>
    </source>
</evidence>
<dbReference type="Gene3D" id="3.40.50.150">
    <property type="entry name" value="Vaccinia Virus protein VP39"/>
    <property type="match status" value="1"/>
</dbReference>
<feature type="domain" description="PKS/mFAS DH" evidence="12">
    <location>
        <begin position="960"/>
        <end position="1250"/>
    </location>
</feature>
<dbReference type="InterPro" id="IPR013968">
    <property type="entry name" value="PKS_KR"/>
</dbReference>
<dbReference type="InterPro" id="IPR049900">
    <property type="entry name" value="PKS_mFAS_DH"/>
</dbReference>
<accession>A0A8K0J905</accession>
<dbReference type="SMART" id="SM00827">
    <property type="entry name" value="PKS_AT"/>
    <property type="match status" value="1"/>
</dbReference>
<dbReference type="PANTHER" id="PTHR43775">
    <property type="entry name" value="FATTY ACID SYNTHASE"/>
    <property type="match status" value="1"/>
</dbReference>
<dbReference type="EMBL" id="SRPY01000222">
    <property type="protein sequence ID" value="KAG5926955.1"/>
    <property type="molecule type" value="Genomic_DNA"/>
</dbReference>
<dbReference type="GO" id="GO:0031177">
    <property type="term" value="F:phosphopantetheine binding"/>
    <property type="evidence" value="ECO:0007669"/>
    <property type="project" value="InterPro"/>
</dbReference>
<dbReference type="GO" id="GO:1901336">
    <property type="term" value="P:lactone biosynthetic process"/>
    <property type="evidence" value="ECO:0007669"/>
    <property type="project" value="UniProtKB-ARBA"/>
</dbReference>
<dbReference type="InterPro" id="IPR014030">
    <property type="entry name" value="Ketoacyl_synth_N"/>
</dbReference>
<evidence type="ECO:0000259" key="12">
    <source>
        <dbReference type="PROSITE" id="PS52019"/>
    </source>
</evidence>
<dbReference type="SMART" id="SM00823">
    <property type="entry name" value="PKS_PP"/>
    <property type="match status" value="1"/>
</dbReference>
<dbReference type="Gene3D" id="3.40.366.10">
    <property type="entry name" value="Malonyl-Coenzyme A Acyl Carrier Protein, domain 2"/>
    <property type="match status" value="1"/>
</dbReference>
<dbReference type="InterPro" id="IPR020841">
    <property type="entry name" value="PKS_Beta-ketoAc_synthase_dom"/>
</dbReference>
<feature type="compositionally biased region" description="Polar residues" evidence="9">
    <location>
        <begin position="8"/>
        <end position="18"/>
    </location>
</feature>
<feature type="compositionally biased region" description="Low complexity" evidence="9">
    <location>
        <begin position="19"/>
        <end position="33"/>
    </location>
</feature>
<dbReference type="InterPro" id="IPR016039">
    <property type="entry name" value="Thiolase-like"/>
</dbReference>
<dbReference type="SUPFAM" id="SSF52151">
    <property type="entry name" value="FabD/lysophospholipase-like"/>
    <property type="match status" value="1"/>
</dbReference>
<dbReference type="InterPro" id="IPR036736">
    <property type="entry name" value="ACP-like_sf"/>
</dbReference>
<dbReference type="InterPro" id="IPR036291">
    <property type="entry name" value="NAD(P)-bd_dom_sf"/>
</dbReference>
<dbReference type="SMART" id="SM00825">
    <property type="entry name" value="PKS_KS"/>
    <property type="match status" value="1"/>
</dbReference>
<evidence type="ECO:0000256" key="3">
    <source>
        <dbReference type="ARBA" id="ARBA00022679"/>
    </source>
</evidence>
<dbReference type="Proteomes" id="UP000811619">
    <property type="component" value="Unassembled WGS sequence"/>
</dbReference>
<evidence type="ECO:0000256" key="8">
    <source>
        <dbReference type="PROSITE-ProRule" id="PRU01363"/>
    </source>
</evidence>
<dbReference type="SUPFAM" id="SSF47336">
    <property type="entry name" value="ACP-like"/>
    <property type="match status" value="1"/>
</dbReference>
<evidence type="ECO:0000259" key="10">
    <source>
        <dbReference type="PROSITE" id="PS50075"/>
    </source>
</evidence>
<dbReference type="InterPro" id="IPR032821">
    <property type="entry name" value="PKS_assoc"/>
</dbReference>
<organism evidence="13 14">
    <name type="scientific">Claviceps africana</name>
    <dbReference type="NCBI Taxonomy" id="83212"/>
    <lineage>
        <taxon>Eukaryota</taxon>
        <taxon>Fungi</taxon>
        <taxon>Dikarya</taxon>
        <taxon>Ascomycota</taxon>
        <taxon>Pezizomycotina</taxon>
        <taxon>Sordariomycetes</taxon>
        <taxon>Hypocreomycetidae</taxon>
        <taxon>Hypocreales</taxon>
        <taxon>Clavicipitaceae</taxon>
        <taxon>Claviceps</taxon>
    </lineage>
</organism>
<evidence type="ECO:0000256" key="6">
    <source>
        <dbReference type="ARBA" id="ARBA00023268"/>
    </source>
</evidence>
<dbReference type="Gene3D" id="3.10.129.110">
    <property type="entry name" value="Polyketide synthase dehydratase"/>
    <property type="match status" value="1"/>
</dbReference>
<dbReference type="SUPFAM" id="SSF53901">
    <property type="entry name" value="Thiolase-like"/>
    <property type="match status" value="1"/>
</dbReference>
<dbReference type="InterPro" id="IPR014043">
    <property type="entry name" value="Acyl_transferase_dom"/>
</dbReference>
<dbReference type="InterPro" id="IPR011032">
    <property type="entry name" value="GroES-like_sf"/>
</dbReference>
<proteinExistence type="predicted"/>
<dbReference type="OrthoDB" id="329835at2759"/>
<evidence type="ECO:0000256" key="1">
    <source>
        <dbReference type="ARBA" id="ARBA00022450"/>
    </source>
</evidence>
<dbReference type="SMART" id="SM00829">
    <property type="entry name" value="PKS_ER"/>
    <property type="match status" value="1"/>
</dbReference>
<dbReference type="SMART" id="SM00822">
    <property type="entry name" value="PKS_KR"/>
    <property type="match status" value="1"/>
</dbReference>
<dbReference type="InterPro" id="IPR016035">
    <property type="entry name" value="Acyl_Trfase/lysoPLipase"/>
</dbReference>
<dbReference type="InterPro" id="IPR014031">
    <property type="entry name" value="Ketoacyl_synth_C"/>
</dbReference>
<dbReference type="PROSITE" id="PS50075">
    <property type="entry name" value="CARRIER"/>
    <property type="match status" value="1"/>
</dbReference>
<feature type="active site" description="Proton acceptor; for dehydratase activity" evidence="8">
    <location>
        <position position="992"/>
    </location>
</feature>
<feature type="active site" description="Proton donor; for dehydratase activity" evidence="8">
    <location>
        <position position="1168"/>
    </location>
</feature>
<dbReference type="InterPro" id="IPR057326">
    <property type="entry name" value="KR_dom"/>
</dbReference>
<dbReference type="InterPro" id="IPR013154">
    <property type="entry name" value="ADH-like_N"/>
</dbReference>
<dbReference type="CDD" id="cd05195">
    <property type="entry name" value="enoyl_red"/>
    <property type="match status" value="1"/>
</dbReference>
<comment type="caution">
    <text evidence="13">The sequence shown here is derived from an EMBL/GenBank/DDBJ whole genome shotgun (WGS) entry which is preliminary data.</text>
</comment>
<feature type="domain" description="Ketosynthase family 3 (KS3)" evidence="11">
    <location>
        <begin position="61"/>
        <end position="481"/>
    </location>
</feature>
<dbReference type="InterPro" id="IPR016036">
    <property type="entry name" value="Malonyl_transacylase_ACP-bd"/>
</dbReference>
<dbReference type="GO" id="GO:0006633">
    <property type="term" value="P:fatty acid biosynthetic process"/>
    <property type="evidence" value="ECO:0007669"/>
    <property type="project" value="TreeGrafter"/>
</dbReference>
<feature type="domain" description="Carrier" evidence="10">
    <location>
        <begin position="2451"/>
        <end position="2528"/>
    </location>
</feature>
<dbReference type="SUPFAM" id="SSF51735">
    <property type="entry name" value="NAD(P)-binding Rossmann-fold domains"/>
    <property type="match status" value="2"/>
</dbReference>
<keyword evidence="5" id="KW-0560">Oxidoreductase</keyword>
<feature type="region of interest" description="C-terminal hotdog fold" evidence="8">
    <location>
        <begin position="1107"/>
        <end position="1250"/>
    </location>
</feature>
<dbReference type="InterPro" id="IPR042104">
    <property type="entry name" value="PKS_dehydratase_sf"/>
</dbReference>
<dbReference type="PROSITE" id="PS52019">
    <property type="entry name" value="PKS_MFAS_DH"/>
    <property type="match status" value="1"/>
</dbReference>
<evidence type="ECO:0000313" key="14">
    <source>
        <dbReference type="Proteomes" id="UP000811619"/>
    </source>
</evidence>
<dbReference type="InterPro" id="IPR020807">
    <property type="entry name" value="PKS_DH"/>
</dbReference>
<dbReference type="PROSITE" id="PS00012">
    <property type="entry name" value="PHOSPHOPANTETHEINE"/>
    <property type="match status" value="1"/>
</dbReference>
<keyword evidence="14" id="KW-1185">Reference proteome</keyword>
<evidence type="ECO:0000256" key="4">
    <source>
        <dbReference type="ARBA" id="ARBA00022857"/>
    </source>
</evidence>
<dbReference type="Gene3D" id="1.10.1200.10">
    <property type="entry name" value="ACP-like"/>
    <property type="match status" value="1"/>
</dbReference>
<keyword evidence="6" id="KW-0511">Multifunctional enzyme</keyword>
<dbReference type="SMART" id="SM00826">
    <property type="entry name" value="PKS_DH"/>
    <property type="match status" value="1"/>
</dbReference>
<keyword evidence="1" id="KW-0596">Phosphopantetheine</keyword>
<dbReference type="InterPro" id="IPR049551">
    <property type="entry name" value="PKS_DH_C"/>
</dbReference>
<evidence type="ECO:0000256" key="5">
    <source>
        <dbReference type="ARBA" id="ARBA00023002"/>
    </source>
</evidence>
<dbReference type="Pfam" id="PF16197">
    <property type="entry name" value="KAsynt_C_assoc"/>
    <property type="match status" value="1"/>
</dbReference>
<evidence type="ECO:0000256" key="2">
    <source>
        <dbReference type="ARBA" id="ARBA00022553"/>
    </source>
</evidence>
<dbReference type="CDD" id="cd00833">
    <property type="entry name" value="PKS"/>
    <property type="match status" value="1"/>
</dbReference>
<dbReference type="GO" id="GO:0016491">
    <property type="term" value="F:oxidoreductase activity"/>
    <property type="evidence" value="ECO:0007669"/>
    <property type="project" value="UniProtKB-KW"/>
</dbReference>
<keyword evidence="3" id="KW-0808">Transferase</keyword>
<dbReference type="InterPro" id="IPR006162">
    <property type="entry name" value="Ppantetheine_attach_site"/>
</dbReference>
<dbReference type="Pfam" id="PF14765">
    <property type="entry name" value="PS-DH"/>
    <property type="match status" value="1"/>
</dbReference>